<evidence type="ECO:0000313" key="2">
    <source>
        <dbReference type="Proteomes" id="UP000245866"/>
    </source>
</evidence>
<reference evidence="1 2" key="1">
    <citation type="journal article" date="2018" name="Front. Microbiol.">
        <title>Comparative Genomics of the Herbivore Gut Symbiont Lactobacillus reuteri Reveals Genetic Diversity and Lifestyle Adaptation.</title>
        <authorList>
            <person name="Zhao J."/>
        </authorList>
    </citation>
    <scope>NUCLEOTIDE SEQUENCE [LARGE SCALE GENOMIC DNA]</scope>
    <source>
        <strain evidence="1 2">LR12</strain>
    </source>
</reference>
<dbReference type="RefSeq" id="WP_181388563.1">
    <property type="nucleotide sequence ID" value="NZ_JAJAOX010000232.1"/>
</dbReference>
<protein>
    <submittedName>
        <fullName evidence="1">Uncharacterized protein</fullName>
    </submittedName>
</protein>
<dbReference type="EMBL" id="QGHS01000307">
    <property type="protein sequence ID" value="PWT43760.1"/>
    <property type="molecule type" value="Genomic_DNA"/>
</dbReference>
<dbReference type="Proteomes" id="UP000245866">
    <property type="component" value="Unassembled WGS sequence"/>
</dbReference>
<dbReference type="AlphaFoldDB" id="A0A317GEU3"/>
<feature type="non-terminal residue" evidence="1">
    <location>
        <position position="1"/>
    </location>
</feature>
<sequence length="100" mass="11100">LKENETFENPTGKLEPAKLSGTTWVDATQEEHQAYLDAMQQDYLRQHQSTEPDKSDQAVNLLGQQIAKVQQQQTIMMQSINALGQLVAKAQGTTDTKAQA</sequence>
<organism evidence="1 2">
    <name type="scientific">Limosilactobacillus reuteri</name>
    <name type="common">Lactobacillus reuteri</name>
    <dbReference type="NCBI Taxonomy" id="1598"/>
    <lineage>
        <taxon>Bacteria</taxon>
        <taxon>Bacillati</taxon>
        <taxon>Bacillota</taxon>
        <taxon>Bacilli</taxon>
        <taxon>Lactobacillales</taxon>
        <taxon>Lactobacillaceae</taxon>
        <taxon>Limosilactobacillus</taxon>
    </lineage>
</organism>
<comment type="caution">
    <text evidence="1">The sequence shown here is derived from an EMBL/GenBank/DDBJ whole genome shotgun (WGS) entry which is preliminary data.</text>
</comment>
<accession>A0A317GEU3</accession>
<proteinExistence type="predicted"/>
<gene>
    <name evidence="1" type="ORF">DKZ23_11135</name>
</gene>
<evidence type="ECO:0000313" key="1">
    <source>
        <dbReference type="EMBL" id="PWT43760.1"/>
    </source>
</evidence>
<name>A0A317GEU3_LIMRT</name>